<feature type="disulfide bond" evidence="9">
    <location>
        <begin position="25"/>
        <end position="66"/>
    </location>
</feature>
<dbReference type="EMBL" id="MN864562">
    <property type="protein sequence ID" value="QLB38403.1"/>
    <property type="molecule type" value="Genomic_DNA"/>
</dbReference>
<dbReference type="PDB" id="2MM2">
    <property type="method" value="NMR"/>
    <property type="chains" value="A=24-88"/>
</dbReference>
<evidence type="ECO:0000313" key="3">
    <source>
        <dbReference type="EMBL" id="AAM00019.1"/>
    </source>
</evidence>
<dbReference type="InterPro" id="IPR041450">
    <property type="entry name" value="ToxB-like_N_ascomy"/>
</dbReference>
<feature type="chain" id="PRO_5044488623" evidence="1">
    <location>
        <begin position="24"/>
        <end position="88"/>
    </location>
</feature>
<dbReference type="EMBL" id="MN864563">
    <property type="protein sequence ID" value="QLB38404.1"/>
    <property type="molecule type" value="Genomic_DNA"/>
</dbReference>
<evidence type="ECO:0000313" key="6">
    <source>
        <dbReference type="EMBL" id="QLB38405.1"/>
    </source>
</evidence>
<dbReference type="EMBL" id="MN864566">
    <property type="protein sequence ID" value="QLB38407.1"/>
    <property type="molecule type" value="Genomic_DNA"/>
</dbReference>
<feature type="domain" description="ToxB-like N-terminal ascomycota" evidence="2">
    <location>
        <begin position="25"/>
        <end position="82"/>
    </location>
</feature>
<keyword evidence="9" id="KW-0002">3D-structure</keyword>
<dbReference type="PDBsum" id="2MM2"/>
<feature type="disulfide bond" evidence="9">
    <location>
        <begin position="41"/>
        <end position="88"/>
    </location>
</feature>
<keyword evidence="1" id="KW-0732">Signal</keyword>
<reference evidence="9" key="2">
    <citation type="journal article" date="2014" name="J. Biol. Chem.">
        <title>Solution NMR structures of Pyrenophora tritici-repentis ToxB and its inactive homolog reveal potential determinants of toxin activity.</title>
        <authorList>
            <person name="Nyarko A."/>
            <person name="Singarapu K.K."/>
            <person name="Figueroa M."/>
            <person name="Manning V.A."/>
            <person name="Pandelova I."/>
            <person name="Wolpert T.J."/>
            <person name="Ciuffetti L.M."/>
            <person name="Barbar E."/>
        </authorList>
    </citation>
    <scope>STRUCTURE BY NMR OF 24-88</scope>
    <scope>DISULFIDE BONDS</scope>
</reference>
<evidence type="ECO:0000313" key="8">
    <source>
        <dbReference type="EMBL" id="QLB38407.1"/>
    </source>
</evidence>
<dbReference type="EMBL" id="MN864564">
    <property type="protein sequence ID" value="QLB38405.1"/>
    <property type="molecule type" value="Genomic_DNA"/>
</dbReference>
<name>Q8J0U6_9PLEO</name>
<dbReference type="SMR" id="Q8J0U6"/>
<dbReference type="EMBL" id="AY083456">
    <property type="protein sequence ID" value="AAM00019.1"/>
    <property type="molecule type" value="Genomic_DNA"/>
</dbReference>
<sequence precursor="true">MAPIFETAMLLAVAILPAALVSANCTANILNINEVVIATGCVPAGGNLIIRVGSDHSYLIRATVSCGLSLNPSQSFINGESLASGGRC</sequence>
<dbReference type="Gene3D" id="2.10.70.110">
    <property type="match status" value="1"/>
</dbReference>
<feature type="signal peptide" evidence="1">
    <location>
        <begin position="1"/>
        <end position="23"/>
    </location>
</feature>
<proteinExistence type="evidence at protein level"/>
<reference evidence="4" key="3">
    <citation type="submission" date="2019-12" db="EMBL/GenBank/DDBJ databases">
        <title>Identification of Pyrenophora tritici-repentis race 4 isolates.</title>
        <authorList>
            <person name="Liu Z."/>
        </authorList>
    </citation>
    <scope>NUCLEOTIDE SEQUENCE</scope>
    <source>
        <strain evidence="4">Ls13-14</strain>
        <strain evidence="7">Ls13-192</strain>
        <strain evidence="8">Ls13-198</strain>
        <strain evidence="5">Ls13-78</strain>
        <strain evidence="6">Ls13-86</strain>
    </source>
</reference>
<organism evidence="3">
    <name type="scientific">Pyrenophora tritici-repentis</name>
    <dbReference type="NCBI Taxonomy" id="45151"/>
    <lineage>
        <taxon>Eukaryota</taxon>
        <taxon>Fungi</taxon>
        <taxon>Dikarya</taxon>
        <taxon>Ascomycota</taxon>
        <taxon>Pezizomycotina</taxon>
        <taxon>Dothideomycetes</taxon>
        <taxon>Pleosporomycetidae</taxon>
        <taxon>Pleosporales</taxon>
        <taxon>Pleosporineae</taxon>
        <taxon>Pleosporaceae</taxon>
        <taxon>Pyrenophora</taxon>
    </lineage>
</organism>
<dbReference type="AlphaFoldDB" id="Q8J0U6"/>
<accession>Q8J0U6</accession>
<evidence type="ECO:0000259" key="2">
    <source>
        <dbReference type="Pfam" id="PF18224"/>
    </source>
</evidence>
<evidence type="ECO:0000256" key="1">
    <source>
        <dbReference type="SAM" id="SignalP"/>
    </source>
</evidence>
<dbReference type="PHI-base" id="PHI:2450"/>
<evidence type="ECO:0007829" key="9">
    <source>
        <dbReference type="PDB" id="2MM2"/>
    </source>
</evidence>
<evidence type="ECO:0000313" key="5">
    <source>
        <dbReference type="EMBL" id="QLB38404.1"/>
    </source>
</evidence>
<protein>
    <submittedName>
        <fullName evidence="3 4">Toxb</fullName>
    </submittedName>
</protein>
<evidence type="ECO:0000313" key="7">
    <source>
        <dbReference type="EMBL" id="QLB38406.1"/>
    </source>
</evidence>
<evidence type="ECO:0000313" key="4">
    <source>
        <dbReference type="EMBL" id="QLB38403.1"/>
    </source>
</evidence>
<gene>
    <name evidence="3" type="primary">toxb</name>
</gene>
<reference evidence="3" key="1">
    <citation type="journal article" date="2004" name="Mol. Plant Microbe Interact.">
        <title>Characterization of the multiple-copy host-selective toxin gene, ToxB, in pathogenic and nonpathogenic isolates of Pyrenophora tritici-repentis.</title>
        <authorList>
            <person name="Martinez J.P."/>
            <person name="Oesch N.W."/>
            <person name="Ciuffetti L.M."/>
        </authorList>
    </citation>
    <scope>NUCLEOTIDE SEQUENCE</scope>
</reference>
<dbReference type="EMBL" id="MN864565">
    <property type="protein sequence ID" value="QLB38406.1"/>
    <property type="molecule type" value="Genomic_DNA"/>
</dbReference>
<dbReference type="Pfam" id="PF18224">
    <property type="entry name" value="ToxB_N"/>
    <property type="match status" value="1"/>
</dbReference>